<reference evidence="2" key="1">
    <citation type="submission" date="2019-12" db="EMBL/GenBank/DDBJ databases">
        <title>An insight into the sialome of adult female Ixodes ricinus ticks feeding for 6 days.</title>
        <authorList>
            <person name="Perner J."/>
            <person name="Ribeiro J.M.C."/>
        </authorList>
    </citation>
    <scope>NUCLEOTIDE SEQUENCE</scope>
    <source>
        <strain evidence="2">Semi-engorged</strain>
        <tissue evidence="2">Salivary glands</tissue>
    </source>
</reference>
<feature type="transmembrane region" description="Helical" evidence="1">
    <location>
        <begin position="12"/>
        <end position="32"/>
    </location>
</feature>
<protein>
    <submittedName>
        <fullName evidence="2">Putative secreted protein</fullName>
    </submittedName>
</protein>
<keyword evidence="1" id="KW-0472">Membrane</keyword>
<proteinExistence type="predicted"/>
<dbReference type="AlphaFoldDB" id="A0A6B0U3X3"/>
<keyword evidence="1" id="KW-0812">Transmembrane</keyword>
<dbReference type="EMBL" id="GIFC01000883">
    <property type="protein sequence ID" value="MXU82966.1"/>
    <property type="molecule type" value="Transcribed_RNA"/>
</dbReference>
<evidence type="ECO:0000256" key="1">
    <source>
        <dbReference type="SAM" id="Phobius"/>
    </source>
</evidence>
<sequence>MNLMNHSVAFFILPRCFSYLVLFLENSFFYVAGKRPISMNMSEYGYGRCSPIGRLYAGHLGYIPRHPHMRCK</sequence>
<keyword evidence="1" id="KW-1133">Transmembrane helix</keyword>
<accession>A0A6B0U3X3</accession>
<organism evidence="2">
    <name type="scientific">Ixodes ricinus</name>
    <name type="common">Common tick</name>
    <name type="synonym">Acarus ricinus</name>
    <dbReference type="NCBI Taxonomy" id="34613"/>
    <lineage>
        <taxon>Eukaryota</taxon>
        <taxon>Metazoa</taxon>
        <taxon>Ecdysozoa</taxon>
        <taxon>Arthropoda</taxon>
        <taxon>Chelicerata</taxon>
        <taxon>Arachnida</taxon>
        <taxon>Acari</taxon>
        <taxon>Parasitiformes</taxon>
        <taxon>Ixodida</taxon>
        <taxon>Ixodoidea</taxon>
        <taxon>Ixodidae</taxon>
        <taxon>Ixodinae</taxon>
        <taxon>Ixodes</taxon>
    </lineage>
</organism>
<name>A0A6B0U3X3_IXORI</name>
<evidence type="ECO:0000313" key="2">
    <source>
        <dbReference type="EMBL" id="MXU82966.1"/>
    </source>
</evidence>